<comment type="catalytic activity">
    <reaction evidence="7">
        <text>a quinone + NADH + H(+) = a quinol + NAD(+)</text>
        <dbReference type="Rhea" id="RHEA:46160"/>
        <dbReference type="ChEBI" id="CHEBI:15378"/>
        <dbReference type="ChEBI" id="CHEBI:24646"/>
        <dbReference type="ChEBI" id="CHEBI:57540"/>
        <dbReference type="ChEBI" id="CHEBI:57945"/>
        <dbReference type="ChEBI" id="CHEBI:132124"/>
        <dbReference type="EC" id="1.6.5.9"/>
    </reaction>
</comment>
<evidence type="ECO:0000256" key="7">
    <source>
        <dbReference type="ARBA" id="ARBA00047599"/>
    </source>
</evidence>
<comment type="caution">
    <text evidence="10">The sequence shown here is derived from an EMBL/GenBank/DDBJ whole genome shotgun (WGS) entry which is preliminary data.</text>
</comment>
<dbReference type="Proteomes" id="UP000037043">
    <property type="component" value="Unassembled WGS sequence"/>
</dbReference>
<dbReference type="InterPro" id="IPR045024">
    <property type="entry name" value="NDH-2"/>
</dbReference>
<evidence type="ECO:0000313" key="10">
    <source>
        <dbReference type="EMBL" id="KOA18419.1"/>
    </source>
</evidence>
<dbReference type="Pfam" id="PF07992">
    <property type="entry name" value="Pyr_redox_2"/>
    <property type="match status" value="1"/>
</dbReference>
<keyword evidence="8" id="KW-0472">Membrane</keyword>
<evidence type="ECO:0000256" key="5">
    <source>
        <dbReference type="ARBA" id="ARBA00023002"/>
    </source>
</evidence>
<feature type="transmembrane region" description="Helical" evidence="8">
    <location>
        <begin position="552"/>
        <end position="571"/>
    </location>
</feature>
<evidence type="ECO:0000256" key="3">
    <source>
        <dbReference type="ARBA" id="ARBA00022630"/>
    </source>
</evidence>
<protein>
    <recommendedName>
        <fullName evidence="2">NADH:ubiquinone reductase (non-electrogenic)</fullName>
        <ecNumber evidence="2">1.6.5.9</ecNumber>
    </recommendedName>
</protein>
<keyword evidence="11" id="KW-1185">Reference proteome</keyword>
<dbReference type="Gene3D" id="3.50.50.100">
    <property type="match status" value="1"/>
</dbReference>
<feature type="transmembrane region" description="Helical" evidence="8">
    <location>
        <begin position="422"/>
        <end position="439"/>
    </location>
</feature>
<comment type="similarity">
    <text evidence="1">Belongs to the NADH dehydrogenase family.</text>
</comment>
<feature type="transmembrane region" description="Helical" evidence="8">
    <location>
        <begin position="516"/>
        <end position="540"/>
    </location>
</feature>
<dbReference type="InterPro" id="IPR036188">
    <property type="entry name" value="FAD/NAD-bd_sf"/>
</dbReference>
<evidence type="ECO:0000259" key="9">
    <source>
        <dbReference type="Pfam" id="PF07992"/>
    </source>
</evidence>
<dbReference type="InterPro" id="IPR023753">
    <property type="entry name" value="FAD/NAD-binding_dom"/>
</dbReference>
<evidence type="ECO:0000256" key="2">
    <source>
        <dbReference type="ARBA" id="ARBA00012637"/>
    </source>
</evidence>
<name>A0A0L6Z620_9CLOT</name>
<keyword evidence="8" id="KW-0812">Transmembrane</keyword>
<reference evidence="11" key="1">
    <citation type="submission" date="2015-08" db="EMBL/GenBank/DDBJ databases">
        <title>Genome sequence of the strict anaerobe Clostridium homopropionicum LuHBu1 (DSM 5847T).</title>
        <authorList>
            <person name="Poehlein A."/>
            <person name="Beck M."/>
            <person name="Schiel-Bengelsdorf B."/>
            <person name="Bengelsdorf F.R."/>
            <person name="Daniel R."/>
            <person name="Duerre P."/>
        </authorList>
    </citation>
    <scope>NUCLEOTIDE SEQUENCE [LARGE SCALE GENOMIC DNA]</scope>
    <source>
        <strain evidence="11">DSM 5847</strain>
    </source>
</reference>
<keyword evidence="8" id="KW-1133">Transmembrane helix</keyword>
<evidence type="ECO:0000256" key="6">
    <source>
        <dbReference type="ARBA" id="ARBA00023027"/>
    </source>
</evidence>
<keyword evidence="3" id="KW-0285">Flavoprotein</keyword>
<evidence type="ECO:0000256" key="1">
    <source>
        <dbReference type="ARBA" id="ARBA00005272"/>
    </source>
</evidence>
<dbReference type="RefSeq" id="WP_052222766.1">
    <property type="nucleotide sequence ID" value="NZ_LHUR01000042.1"/>
</dbReference>
<dbReference type="PRINTS" id="PR00368">
    <property type="entry name" value="FADPNR"/>
</dbReference>
<dbReference type="AlphaFoldDB" id="A0A0L6Z620"/>
<evidence type="ECO:0000313" key="11">
    <source>
        <dbReference type="Proteomes" id="UP000037043"/>
    </source>
</evidence>
<organism evidence="10 11">
    <name type="scientific">Clostridium homopropionicum DSM 5847</name>
    <dbReference type="NCBI Taxonomy" id="1121318"/>
    <lineage>
        <taxon>Bacteria</taxon>
        <taxon>Bacillati</taxon>
        <taxon>Bacillota</taxon>
        <taxon>Clostridia</taxon>
        <taxon>Eubacteriales</taxon>
        <taxon>Clostridiaceae</taxon>
        <taxon>Clostridium</taxon>
    </lineage>
</organism>
<gene>
    <name evidence="10" type="primary">yjlD</name>
    <name evidence="10" type="ORF">CLHOM_33210</name>
</gene>
<dbReference type="EC" id="1.6.5.9" evidence="2"/>
<evidence type="ECO:0000256" key="4">
    <source>
        <dbReference type="ARBA" id="ARBA00022827"/>
    </source>
</evidence>
<feature type="domain" description="FAD/NAD(P)-binding" evidence="9">
    <location>
        <begin position="6"/>
        <end position="324"/>
    </location>
</feature>
<dbReference type="PANTHER" id="PTHR43706">
    <property type="entry name" value="NADH DEHYDROGENASE"/>
    <property type="match status" value="1"/>
</dbReference>
<keyword evidence="4" id="KW-0274">FAD</keyword>
<dbReference type="GO" id="GO:0050136">
    <property type="term" value="F:NADH dehydrogenase (quinone) (non-electrogenic) activity"/>
    <property type="evidence" value="ECO:0007669"/>
    <property type="project" value="UniProtKB-EC"/>
</dbReference>
<dbReference type="PRINTS" id="PR00411">
    <property type="entry name" value="PNDRDTASEI"/>
</dbReference>
<proteinExistence type="inferred from homology"/>
<sequence>MAQSRKIVILGAGYGGVHAAKLLNKKFKKDKNIEITLIDKNPYHTLMTELHEVAGGRVEEDSVKINLKKIFSATRVNSLTDKITRIDFKEQKLDSEDSSYEYDYLIIGAGSEPAFFGVEGVKENGFTIWSLDDALKIREHIINMFRKASSERNAAKRRRMLTFVVAGAGFTGIETIGEFAEFKKKLSREYDVDEKEVRLLVVEATNKILPILNDNMIDKASRYLNKVGVEIITQAAITKVEKDKIHLGDGREIETNTLVWTCGVQGVDFSAKLGLTMGKKGRVAVNEFMQSLDYENVYLVGDNEYFEEEGNKPTPQIVETALQTAETAVKNIIADMEDKKKEGFKSNYHGFMVSIGSRYAVATLAGKSLSGFIAMAMKHLVNMHYLFGVGGFNTVWAYLVHEFFDMKERRSMLGGHLSAKSHGFWLAILRVYVGVIWLLEGVKKVQNGWLKSENIFIVQTEGVTSASEQAGEAAQAAATTVTPLLAHPPEIYTWFMDKCIAPNAFFFQSMVVLAEIGIGLALIGGLFTFLASCASIFLSLNFIICAMAGKEILWYIFAGFALMGGAGRAFGLDYYVMPWLKQWWNKTTLARRTYLFIDTPNH</sequence>
<dbReference type="PANTHER" id="PTHR43706:SF47">
    <property type="entry name" value="EXTERNAL NADH-UBIQUINONE OXIDOREDUCTASE 1, MITOCHONDRIAL-RELATED"/>
    <property type="match status" value="1"/>
</dbReference>
<accession>A0A0L6Z620</accession>
<dbReference type="EMBL" id="LHUR01000042">
    <property type="protein sequence ID" value="KOA18419.1"/>
    <property type="molecule type" value="Genomic_DNA"/>
</dbReference>
<dbReference type="SUPFAM" id="SSF51905">
    <property type="entry name" value="FAD/NAD(P)-binding domain"/>
    <property type="match status" value="2"/>
</dbReference>
<keyword evidence="5 10" id="KW-0560">Oxidoreductase</keyword>
<evidence type="ECO:0000256" key="8">
    <source>
        <dbReference type="SAM" id="Phobius"/>
    </source>
</evidence>
<dbReference type="STRING" id="36844.SAMN04488501_101159"/>
<feature type="transmembrane region" description="Helical" evidence="8">
    <location>
        <begin position="383"/>
        <end position="401"/>
    </location>
</feature>
<dbReference type="PATRIC" id="fig|1121318.3.peg.3316"/>
<keyword evidence="6" id="KW-0520">NAD</keyword>